<feature type="domain" description="Aerobactin siderophore biosynthesis IucA/IucC N-terminal" evidence="3">
    <location>
        <begin position="162"/>
        <end position="396"/>
    </location>
</feature>
<dbReference type="AlphaFoldDB" id="A0A521F295"/>
<dbReference type="EMBL" id="FXTI01000012">
    <property type="protein sequence ID" value="SMO90293.1"/>
    <property type="molecule type" value="Genomic_DNA"/>
</dbReference>
<accession>A0A521F295</accession>
<evidence type="ECO:0000256" key="1">
    <source>
        <dbReference type="ARBA" id="ARBA00004924"/>
    </source>
</evidence>
<dbReference type="OrthoDB" id="495728at2"/>
<dbReference type="PANTHER" id="PTHR34384:SF6">
    <property type="entry name" value="STAPHYLOFERRIN B SYNTHASE"/>
    <property type="match status" value="1"/>
</dbReference>
<feature type="domain" description="Aerobactin siderophore biosynthesis IucA/IucC-like C-terminal" evidence="4">
    <location>
        <begin position="418"/>
        <end position="572"/>
    </location>
</feature>
<evidence type="ECO:0000256" key="2">
    <source>
        <dbReference type="ARBA" id="ARBA00007832"/>
    </source>
</evidence>
<proteinExistence type="inferred from homology"/>
<dbReference type="Proteomes" id="UP000315636">
    <property type="component" value="Unassembled WGS sequence"/>
</dbReference>
<protein>
    <submittedName>
        <fullName evidence="5">Siderophore synthetase component</fullName>
    </submittedName>
</protein>
<evidence type="ECO:0000313" key="6">
    <source>
        <dbReference type="Proteomes" id="UP000315636"/>
    </source>
</evidence>
<dbReference type="InterPro" id="IPR022770">
    <property type="entry name" value="IucA/IucC-like_C"/>
</dbReference>
<sequence length="608" mass="69410">MTLPSGEAERTDAAVQEDSVHILQDLINAMFVEDLFGLAEKGRLLDEPVAWEGDLKQGESWYEYRVSTDQQIRFRVVRSPIRKQLEFSRLPVLLIEKDRVTQIDAVELLRLLLQQKGPFPNGEGFLNELQLAVQHQGLAQKAWQQFKESSPRPWSFLWTERLASMRDRPFHPTARAKTGWTDEDYQTYSPEFGQSFGLSWIAVRRDHIRTGGEGDRMDTLLSPPDTDHLVAEEMRRKGISREHWVPVPLHPWQSDHILGSLFKQEIQQGIILPLLDDIGSYHATSSLRTLIPESTETVHLKLSLGVGSLSALRILPPRYLENGSKAQATMTEILRKDPVLQLLVQLCDERDWCAFHSSRDDLFEDRPGHLAAQIRRYPEGLLNGSEVFPVPMSALAVQGSIYRLGLPIHDRTSVLRLFRSICDGLIRMVLRFASWGVMPEVHGQNVLWIFRQGVPEKMVLRDHDTLRIYPPWMKAAGIQPPQYTVKPGTPNTLILPDPEALLAYFQTLGIQVNLFAIADAWSRDWEIEEEVFWREIRESIERVIDKEAFSVSEFFRDILLHTETWPFKTILTPLIQREGTGGGSMPSGMGSIPNPLTSAVIRQERSGR</sequence>
<organism evidence="5 6">
    <name type="scientific">Melghirimyces algeriensis</name>
    <dbReference type="NCBI Taxonomy" id="910412"/>
    <lineage>
        <taxon>Bacteria</taxon>
        <taxon>Bacillati</taxon>
        <taxon>Bacillota</taxon>
        <taxon>Bacilli</taxon>
        <taxon>Bacillales</taxon>
        <taxon>Thermoactinomycetaceae</taxon>
        <taxon>Melghirimyces</taxon>
    </lineage>
</organism>
<comment type="pathway">
    <text evidence="1">Siderophore biosynthesis.</text>
</comment>
<evidence type="ECO:0000259" key="4">
    <source>
        <dbReference type="Pfam" id="PF06276"/>
    </source>
</evidence>
<dbReference type="GO" id="GO:0016881">
    <property type="term" value="F:acid-amino acid ligase activity"/>
    <property type="evidence" value="ECO:0007669"/>
    <property type="project" value="UniProtKB-ARBA"/>
</dbReference>
<reference evidence="5 6" key="1">
    <citation type="submission" date="2017-05" db="EMBL/GenBank/DDBJ databases">
        <authorList>
            <person name="Varghese N."/>
            <person name="Submissions S."/>
        </authorList>
    </citation>
    <scope>NUCLEOTIDE SEQUENCE [LARGE SCALE GENOMIC DNA]</scope>
    <source>
        <strain evidence="5 6">DSM 45474</strain>
    </source>
</reference>
<dbReference type="Pfam" id="PF06276">
    <property type="entry name" value="FhuF"/>
    <property type="match status" value="1"/>
</dbReference>
<gene>
    <name evidence="5" type="ORF">SAMN06264849_11247</name>
</gene>
<keyword evidence="6" id="KW-1185">Reference proteome</keyword>
<dbReference type="Gene3D" id="1.10.510.40">
    <property type="match status" value="1"/>
</dbReference>
<dbReference type="Pfam" id="PF04183">
    <property type="entry name" value="IucA_IucC"/>
    <property type="match status" value="1"/>
</dbReference>
<comment type="similarity">
    <text evidence="2">Belongs to the IucA/IucC family.</text>
</comment>
<dbReference type="InterPro" id="IPR037455">
    <property type="entry name" value="LucA/IucC-like"/>
</dbReference>
<dbReference type="InterPro" id="IPR007310">
    <property type="entry name" value="Aerobactin_biosyn_IucA/IucC_N"/>
</dbReference>
<evidence type="ECO:0000313" key="5">
    <source>
        <dbReference type="EMBL" id="SMO90293.1"/>
    </source>
</evidence>
<dbReference type="PANTHER" id="PTHR34384">
    <property type="entry name" value="L-2,3-DIAMINOPROPANOATE--CITRATE LIGASE"/>
    <property type="match status" value="1"/>
</dbReference>
<evidence type="ECO:0000259" key="3">
    <source>
        <dbReference type="Pfam" id="PF04183"/>
    </source>
</evidence>
<dbReference type="RefSeq" id="WP_142506535.1">
    <property type="nucleotide sequence ID" value="NZ_FXTI01000012.1"/>
</dbReference>
<dbReference type="GO" id="GO:0019290">
    <property type="term" value="P:siderophore biosynthetic process"/>
    <property type="evidence" value="ECO:0007669"/>
    <property type="project" value="InterPro"/>
</dbReference>
<name>A0A521F295_9BACL</name>